<protein>
    <submittedName>
        <fullName evidence="1">Uncharacterized protein</fullName>
    </submittedName>
</protein>
<evidence type="ECO:0000313" key="1">
    <source>
        <dbReference type="EMBL" id="KLD63453.1"/>
    </source>
</evidence>
<proteinExistence type="predicted"/>
<gene>
    <name evidence="1" type="ORF">Y882_11845</name>
</gene>
<sequence>MTPGKAAFGLFGAMAMISAGNELVKSENIEDPAIEISEHLASDMEAKRSATLLPSSHTIATDDNPASLVKIYPGADVILDVKTINWMYNYYPSQWGKYHVNYAARVRLIDGKTGALVAQHLCKIDPTDPNDPPTNDALRANHAALLKEFLHKAASSCVSDVEQQALRV</sequence>
<organism evidence="1 2">
    <name type="scientific">Dyella japonica DSM 16301</name>
    <dbReference type="NCBI Taxonomy" id="1440762"/>
    <lineage>
        <taxon>Bacteria</taxon>
        <taxon>Pseudomonadati</taxon>
        <taxon>Pseudomonadota</taxon>
        <taxon>Gammaproteobacteria</taxon>
        <taxon>Lysobacterales</taxon>
        <taxon>Rhodanobacteraceae</taxon>
        <taxon>Dyella</taxon>
    </lineage>
</organism>
<dbReference type="EMBL" id="JPLA01000028">
    <property type="protein sequence ID" value="KLD63453.1"/>
    <property type="molecule type" value="Genomic_DNA"/>
</dbReference>
<dbReference type="Proteomes" id="UP000035481">
    <property type="component" value="Unassembled WGS sequence"/>
</dbReference>
<dbReference type="AlphaFoldDB" id="A0A0G9H1L2"/>
<accession>A0A0G9H1L2</accession>
<name>A0A0G9H1L2_9GAMM</name>
<dbReference type="PATRIC" id="fig|1440762.4.peg.1869"/>
<evidence type="ECO:0000313" key="2">
    <source>
        <dbReference type="Proteomes" id="UP000035481"/>
    </source>
</evidence>
<reference evidence="1 2" key="1">
    <citation type="journal article" date="2015" name="Antonie Van Leeuwenhoek">
        <title>A phylogenomic and molecular marker based taxonomic framework for the order Xanthomonadales: proposal to transfer the families Algiphilaceae and Solimonadaceae to the order Nevskiales ord. nov. and to create a new family within the order Xanthomonadales, the family Rhodanobacteraceae fam. nov., containing the genus Rhodanobacter and its closest relatives.</title>
        <authorList>
            <person name="Naushad S."/>
            <person name="Adeolu M."/>
            <person name="Wong S."/>
            <person name="Sohail M."/>
            <person name="Schellhorn H.E."/>
            <person name="Gupta R.S."/>
        </authorList>
    </citation>
    <scope>NUCLEOTIDE SEQUENCE [LARGE SCALE GENOMIC DNA]</scope>
    <source>
        <strain evidence="1 2">DSM 16301</strain>
    </source>
</reference>
<comment type="caution">
    <text evidence="1">The sequence shown here is derived from an EMBL/GenBank/DDBJ whole genome shotgun (WGS) entry which is preliminary data.</text>
</comment>